<dbReference type="RefSeq" id="WP_078786635.1">
    <property type="nucleotide sequence ID" value="NZ_FMTO01000016.1"/>
</dbReference>
<feature type="DNA-binding region" description="H-T-H motif" evidence="2">
    <location>
        <begin position="33"/>
        <end position="52"/>
    </location>
</feature>
<dbReference type="Gene3D" id="1.10.357.10">
    <property type="entry name" value="Tetracycline Repressor, domain 2"/>
    <property type="match status" value="1"/>
</dbReference>
<protein>
    <submittedName>
        <fullName evidence="4">Transcriptional regulator, TetR family</fullName>
    </submittedName>
</protein>
<evidence type="ECO:0000256" key="2">
    <source>
        <dbReference type="PROSITE-ProRule" id="PRU00335"/>
    </source>
</evidence>
<dbReference type="InterPro" id="IPR001647">
    <property type="entry name" value="HTH_TetR"/>
</dbReference>
<name>A0A1T4LES0_9FIRM</name>
<dbReference type="Pfam" id="PF14278">
    <property type="entry name" value="TetR_C_8"/>
    <property type="match status" value="1"/>
</dbReference>
<dbReference type="PANTHER" id="PTHR43479">
    <property type="entry name" value="ACREF/ENVCD OPERON REPRESSOR-RELATED"/>
    <property type="match status" value="1"/>
</dbReference>
<sequence>MNRTNGIIAEKSKQKMADALFSIMSQYEYREITITQIAQESGLSRKTFYRLFSKKEDILKTRFSQWFQEIFDRIREERLHSYWDVVQCYFDFCENHKESLELLTRHNLLNLFFDFLDQNALTVFEVVHSKQIAEKNAQTLPYMLSYSVGGMFSMLVKWVENGMDIPSEELLRILRASYMNPNL</sequence>
<organism evidence="4 5">
    <name type="scientific">Eubacterium ruminantium</name>
    <dbReference type="NCBI Taxonomy" id="42322"/>
    <lineage>
        <taxon>Bacteria</taxon>
        <taxon>Bacillati</taxon>
        <taxon>Bacillota</taxon>
        <taxon>Clostridia</taxon>
        <taxon>Eubacteriales</taxon>
        <taxon>Eubacteriaceae</taxon>
        <taxon>Eubacterium</taxon>
    </lineage>
</organism>
<dbReference type="OrthoDB" id="9810250at2"/>
<keyword evidence="5" id="KW-1185">Reference proteome</keyword>
<dbReference type="Proteomes" id="UP000189857">
    <property type="component" value="Unassembled WGS sequence"/>
</dbReference>
<dbReference type="SUPFAM" id="SSF46689">
    <property type="entry name" value="Homeodomain-like"/>
    <property type="match status" value="1"/>
</dbReference>
<proteinExistence type="predicted"/>
<dbReference type="EMBL" id="FUXA01000005">
    <property type="protein sequence ID" value="SJZ53057.1"/>
    <property type="molecule type" value="Genomic_DNA"/>
</dbReference>
<evidence type="ECO:0000259" key="3">
    <source>
        <dbReference type="PROSITE" id="PS50977"/>
    </source>
</evidence>
<reference evidence="4 5" key="1">
    <citation type="submission" date="2017-02" db="EMBL/GenBank/DDBJ databases">
        <authorList>
            <person name="Peterson S.W."/>
        </authorList>
    </citation>
    <scope>NUCLEOTIDE SEQUENCE [LARGE SCALE GENOMIC DNA]</scope>
    <source>
        <strain evidence="4 5">ATCC 17233</strain>
    </source>
</reference>
<dbReference type="AlphaFoldDB" id="A0A1T4LES0"/>
<evidence type="ECO:0000256" key="1">
    <source>
        <dbReference type="ARBA" id="ARBA00023125"/>
    </source>
</evidence>
<dbReference type="InterPro" id="IPR039532">
    <property type="entry name" value="TetR_C_Firmicutes"/>
</dbReference>
<gene>
    <name evidence="4" type="ORF">SAMN02745110_00816</name>
</gene>
<feature type="domain" description="HTH tetR-type" evidence="3">
    <location>
        <begin position="10"/>
        <end position="70"/>
    </location>
</feature>
<dbReference type="InterPro" id="IPR009057">
    <property type="entry name" value="Homeodomain-like_sf"/>
</dbReference>
<dbReference type="InterPro" id="IPR050624">
    <property type="entry name" value="HTH-type_Tx_Regulator"/>
</dbReference>
<keyword evidence="1 2" id="KW-0238">DNA-binding</keyword>
<dbReference type="Pfam" id="PF00440">
    <property type="entry name" value="TetR_N"/>
    <property type="match status" value="1"/>
</dbReference>
<dbReference type="PANTHER" id="PTHR43479:SF11">
    <property type="entry name" value="ACREF_ENVCD OPERON REPRESSOR-RELATED"/>
    <property type="match status" value="1"/>
</dbReference>
<evidence type="ECO:0000313" key="4">
    <source>
        <dbReference type="EMBL" id="SJZ53057.1"/>
    </source>
</evidence>
<dbReference type="PROSITE" id="PS50977">
    <property type="entry name" value="HTH_TETR_2"/>
    <property type="match status" value="1"/>
</dbReference>
<accession>A0A1T4LES0</accession>
<dbReference type="GO" id="GO:0003677">
    <property type="term" value="F:DNA binding"/>
    <property type="evidence" value="ECO:0007669"/>
    <property type="project" value="UniProtKB-UniRule"/>
</dbReference>
<evidence type="ECO:0000313" key="5">
    <source>
        <dbReference type="Proteomes" id="UP000189857"/>
    </source>
</evidence>